<comment type="subcellular location">
    <subcellularLocation>
        <location evidence="1">Cell envelope</location>
    </subcellularLocation>
</comment>
<evidence type="ECO:0000256" key="3">
    <source>
        <dbReference type="ARBA" id="ARBA00023157"/>
    </source>
</evidence>
<dbReference type="SMR" id="A7LNW8"/>
<dbReference type="Pfam" id="PF06766">
    <property type="entry name" value="Hydrophobin_2"/>
    <property type="match status" value="1"/>
</dbReference>
<keyword evidence="3" id="KW-1015">Disulfide bond</keyword>
<protein>
    <submittedName>
        <fullName evidence="5">Hydrophobin</fullName>
    </submittedName>
</protein>
<dbReference type="EMBL" id="EU053459">
    <property type="protein sequence ID" value="ABS59374.1"/>
    <property type="molecule type" value="Genomic_DNA"/>
</dbReference>
<evidence type="ECO:0000256" key="2">
    <source>
        <dbReference type="ARBA" id="ARBA00009576"/>
    </source>
</evidence>
<dbReference type="PANTHER" id="PTHR42341">
    <property type="entry name" value="HYDROPHOBIN"/>
    <property type="match status" value="1"/>
</dbReference>
<dbReference type="InterPro" id="IPR036686">
    <property type="entry name" value="Class_II_Hydrophobin_sf"/>
</dbReference>
<name>A7LNW8_HYPVI</name>
<organism evidence="5">
    <name type="scientific">Hypocrea virens</name>
    <name type="common">Gliocladium virens</name>
    <name type="synonym">Trichoderma virens</name>
    <dbReference type="NCBI Taxonomy" id="29875"/>
    <lineage>
        <taxon>Eukaryota</taxon>
        <taxon>Fungi</taxon>
        <taxon>Dikarya</taxon>
        <taxon>Ascomycota</taxon>
        <taxon>Pezizomycotina</taxon>
        <taxon>Sordariomycetes</taxon>
        <taxon>Hypocreomycetidae</taxon>
        <taxon>Hypocreales</taxon>
        <taxon>Hypocreaceae</taxon>
        <taxon>Trichoderma</taxon>
    </lineage>
</organism>
<dbReference type="OMA" id="NDFRKEC"/>
<feature type="chain" id="PRO_5002712552" evidence="4">
    <location>
        <begin position="17"/>
        <end position="110"/>
    </location>
</feature>
<feature type="signal peptide" evidence="4">
    <location>
        <begin position="1"/>
        <end position="16"/>
    </location>
</feature>
<dbReference type="Gene3D" id="3.20.120.10">
    <property type="entry name" value="Hydrophobin"/>
    <property type="match status" value="1"/>
</dbReference>
<dbReference type="CDD" id="cd23508">
    <property type="entry name" value="hydrophobin_II"/>
    <property type="match status" value="1"/>
</dbReference>
<dbReference type="GO" id="GO:0005576">
    <property type="term" value="C:extracellular region"/>
    <property type="evidence" value="ECO:0007669"/>
    <property type="project" value="InterPro"/>
</dbReference>
<evidence type="ECO:0000256" key="1">
    <source>
        <dbReference type="ARBA" id="ARBA00004196"/>
    </source>
</evidence>
<keyword evidence="4" id="KW-0732">Signal</keyword>
<sequence length="110" mass="11649">MKFFTIATLLAAVAVAHPLEDAGLELRAGGDNNNTPTDRPHLCPQGLYSNAQCCDVFLLGIIGLDCKTPSGKVYDANDFRKECAKTGDKPLCCVAPVADQAILCQPALDV</sequence>
<dbReference type="AlphaFoldDB" id="A7LNW8"/>
<proteinExistence type="inferred from homology"/>
<dbReference type="PANTHER" id="PTHR42341:SF1">
    <property type="entry name" value="HYDROPHOBIN"/>
    <property type="match status" value="1"/>
</dbReference>
<comment type="similarity">
    <text evidence="2">Belongs to the cerato-ulmin hydrophobin family.</text>
</comment>
<accession>A7LNW8</accession>
<evidence type="ECO:0000256" key="4">
    <source>
        <dbReference type="SAM" id="SignalP"/>
    </source>
</evidence>
<evidence type="ECO:0000313" key="5">
    <source>
        <dbReference type="EMBL" id="ABS59374.1"/>
    </source>
</evidence>
<dbReference type="SUPFAM" id="SSF101751">
    <property type="entry name" value="Hydrophobin II, HfbII"/>
    <property type="match status" value="1"/>
</dbReference>
<dbReference type="InterPro" id="IPR010636">
    <property type="entry name" value="Class_II_hydrophobin"/>
</dbReference>
<reference evidence="5" key="1">
    <citation type="journal article" date="2008" name="BMC Evol. Biol.">
        <title>Purifying selection and birth-and-death evolution in the class II hydrophobin gene families of the ascomycete Trichoderma/Hypocrea.</title>
        <authorList>
            <person name="Kubicek C.P."/>
            <person name="Baker S."/>
            <person name="Gamauf C."/>
            <person name="Kenerley C.M."/>
            <person name="Druzhinina I.S."/>
        </authorList>
    </citation>
    <scope>NUCLEOTIDE SEQUENCE</scope>
    <source>
        <strain evidence="5">Tvhyd1c</strain>
    </source>
</reference>